<evidence type="ECO:0000313" key="3">
    <source>
        <dbReference type="EMBL" id="EGZ05343.1"/>
    </source>
</evidence>
<dbReference type="Proteomes" id="UP000002640">
    <property type="component" value="Unassembled WGS sequence"/>
</dbReference>
<sequence>MHWHSDAVCYLQYSSNGQLLLCIAHVLTLGVGSSRLPSWTRHQSARAERLFMGTAGLEASQQYDAHLLAGHAARQPAVCSKPIYNSQGSVDEKTINGPSFIVNLATHIKASASDDGEDKDIMQFHNFFSSFLWAMRDFVNEDGDPISSNDLRRESAGRPVTRHRQLEAQRHWRRTSSGTATA</sequence>
<dbReference type="Gene3D" id="3.40.50.300">
    <property type="entry name" value="P-loop containing nucleotide triphosphate hydrolases"/>
    <property type="match status" value="1"/>
</dbReference>
<evidence type="ECO:0000259" key="2">
    <source>
        <dbReference type="Pfam" id="PF02263"/>
    </source>
</evidence>
<organism evidence="3 4">
    <name type="scientific">Phytophthora sojae (strain P6497)</name>
    <name type="common">Soybean stem and root rot agent</name>
    <name type="synonym">Phytophthora megasperma f. sp. glycines</name>
    <dbReference type="NCBI Taxonomy" id="1094619"/>
    <lineage>
        <taxon>Eukaryota</taxon>
        <taxon>Sar</taxon>
        <taxon>Stramenopiles</taxon>
        <taxon>Oomycota</taxon>
        <taxon>Peronosporomycetes</taxon>
        <taxon>Peronosporales</taxon>
        <taxon>Peronosporaceae</taxon>
        <taxon>Phytophthora</taxon>
    </lineage>
</organism>
<dbReference type="Pfam" id="PF02263">
    <property type="entry name" value="GBP"/>
    <property type="match status" value="1"/>
</dbReference>
<feature type="domain" description="Guanylate-binding protein N-terminal" evidence="2">
    <location>
        <begin position="52"/>
        <end position="140"/>
    </location>
</feature>
<accession>G5AGR3</accession>
<reference evidence="3 4" key="1">
    <citation type="journal article" date="2006" name="Science">
        <title>Phytophthora genome sequences uncover evolutionary origins and mechanisms of pathogenesis.</title>
        <authorList>
            <person name="Tyler B.M."/>
            <person name="Tripathy S."/>
            <person name="Zhang X."/>
            <person name="Dehal P."/>
            <person name="Jiang R.H."/>
            <person name="Aerts A."/>
            <person name="Arredondo F.D."/>
            <person name="Baxter L."/>
            <person name="Bensasson D."/>
            <person name="Beynon J.L."/>
            <person name="Chapman J."/>
            <person name="Damasceno C.M."/>
            <person name="Dorrance A.E."/>
            <person name="Dou D."/>
            <person name="Dickerman A.W."/>
            <person name="Dubchak I.L."/>
            <person name="Garbelotto M."/>
            <person name="Gijzen M."/>
            <person name="Gordon S.G."/>
            <person name="Govers F."/>
            <person name="Grunwald N.J."/>
            <person name="Huang W."/>
            <person name="Ivors K.L."/>
            <person name="Jones R.W."/>
            <person name="Kamoun S."/>
            <person name="Krampis K."/>
            <person name="Lamour K.H."/>
            <person name="Lee M.K."/>
            <person name="McDonald W.H."/>
            <person name="Medina M."/>
            <person name="Meijer H.J."/>
            <person name="Nordberg E.K."/>
            <person name="Maclean D.J."/>
            <person name="Ospina-Giraldo M.D."/>
            <person name="Morris P.F."/>
            <person name="Phuntumart V."/>
            <person name="Putnam N.H."/>
            <person name="Rash S."/>
            <person name="Rose J.K."/>
            <person name="Sakihama Y."/>
            <person name="Salamov A.A."/>
            <person name="Savidor A."/>
            <person name="Scheuring C.F."/>
            <person name="Smith B.M."/>
            <person name="Sobral B.W."/>
            <person name="Terry A."/>
            <person name="Torto-Alalibo T.A."/>
            <person name="Win J."/>
            <person name="Xu Z."/>
            <person name="Zhang H."/>
            <person name="Grigoriev I.V."/>
            <person name="Rokhsar D.S."/>
            <person name="Boore J.L."/>
        </authorList>
    </citation>
    <scope>NUCLEOTIDE SEQUENCE [LARGE SCALE GENOMIC DNA]</scope>
    <source>
        <strain evidence="3 4">P6497</strain>
    </source>
</reference>
<dbReference type="EMBL" id="JH159167">
    <property type="protein sequence ID" value="EGZ05343.1"/>
    <property type="molecule type" value="Genomic_DNA"/>
</dbReference>
<evidence type="ECO:0000313" key="4">
    <source>
        <dbReference type="Proteomes" id="UP000002640"/>
    </source>
</evidence>
<evidence type="ECO:0000256" key="1">
    <source>
        <dbReference type="SAM" id="MobiDB-lite"/>
    </source>
</evidence>
<dbReference type="AlphaFoldDB" id="G5AGR3"/>
<dbReference type="RefSeq" id="XP_009539264.1">
    <property type="nucleotide sequence ID" value="XM_009540969.1"/>
</dbReference>
<name>G5AGR3_PHYSP</name>
<dbReference type="GO" id="GO:0005525">
    <property type="term" value="F:GTP binding"/>
    <property type="evidence" value="ECO:0007669"/>
    <property type="project" value="InterPro"/>
</dbReference>
<dbReference type="KEGG" id="psoj:PHYSODRAFT_307890"/>
<keyword evidence="4" id="KW-1185">Reference proteome</keyword>
<dbReference type="InterPro" id="IPR027417">
    <property type="entry name" value="P-loop_NTPase"/>
</dbReference>
<protein>
    <recommendedName>
        <fullName evidence="2">Guanylate-binding protein N-terminal domain-containing protein</fullName>
    </recommendedName>
</protein>
<gene>
    <name evidence="3" type="ORF">PHYSODRAFT_307890</name>
</gene>
<feature type="region of interest" description="Disordered" evidence="1">
    <location>
        <begin position="144"/>
        <end position="182"/>
    </location>
</feature>
<proteinExistence type="predicted"/>
<dbReference type="GeneID" id="20642966"/>
<dbReference type="InParanoid" id="G5AGR3"/>
<dbReference type="InterPro" id="IPR015894">
    <property type="entry name" value="Guanylate-bd_N"/>
</dbReference>
<dbReference type="GO" id="GO:0003924">
    <property type="term" value="F:GTPase activity"/>
    <property type="evidence" value="ECO:0007669"/>
    <property type="project" value="InterPro"/>
</dbReference>